<accession>A0A1B9GYM8</accession>
<name>A0A1B9GYM8_9TREE</name>
<dbReference type="AlphaFoldDB" id="A0A1B9GYM8"/>
<evidence type="ECO:0000313" key="2">
    <source>
        <dbReference type="Proteomes" id="UP000092666"/>
    </source>
</evidence>
<dbReference type="Proteomes" id="UP000092666">
    <property type="component" value="Unassembled WGS sequence"/>
</dbReference>
<keyword evidence="2" id="KW-1185">Reference proteome</keyword>
<protein>
    <recommendedName>
        <fullName evidence="3">BTB domain-containing protein</fullName>
    </recommendedName>
</protein>
<evidence type="ECO:0000313" key="1">
    <source>
        <dbReference type="EMBL" id="OCF36148.1"/>
    </source>
</evidence>
<dbReference type="OrthoDB" id="2564085at2759"/>
<reference evidence="1 2" key="1">
    <citation type="submission" date="2013-07" db="EMBL/GenBank/DDBJ databases">
        <title>The Genome Sequence of Cryptococcus heveanensis BCC8398.</title>
        <authorList>
            <consortium name="The Broad Institute Genome Sequencing Platform"/>
            <person name="Cuomo C."/>
            <person name="Litvintseva A."/>
            <person name="Chen Y."/>
            <person name="Heitman J."/>
            <person name="Sun S."/>
            <person name="Springer D."/>
            <person name="Dromer F."/>
            <person name="Young S.K."/>
            <person name="Zeng Q."/>
            <person name="Gargeya S."/>
            <person name="Fitzgerald M."/>
            <person name="Abouelleil A."/>
            <person name="Alvarado L."/>
            <person name="Berlin A.M."/>
            <person name="Chapman S.B."/>
            <person name="Dewar J."/>
            <person name="Goldberg J."/>
            <person name="Griggs A."/>
            <person name="Gujja S."/>
            <person name="Hansen M."/>
            <person name="Howarth C."/>
            <person name="Imamovic A."/>
            <person name="Larimer J."/>
            <person name="McCowan C."/>
            <person name="Murphy C."/>
            <person name="Pearson M."/>
            <person name="Priest M."/>
            <person name="Roberts A."/>
            <person name="Saif S."/>
            <person name="Shea T."/>
            <person name="Sykes S."/>
            <person name="Wortman J."/>
            <person name="Nusbaum C."/>
            <person name="Birren B."/>
        </authorList>
    </citation>
    <scope>NUCLEOTIDE SEQUENCE [LARGE SCALE GENOMIC DNA]</scope>
    <source>
        <strain evidence="1 2">BCC8398</strain>
    </source>
</reference>
<sequence>MSFSSAEPDNKVIDVDAPKRHDVYCDSRNNVIIISSDNVEFRASHFHLCRVSSFFEGLLTTAGPASAISPTKAAGDDPVDEKDIEPIHLDYPAPVIALFLDAAGSSWPSFPAIDMTTAKDLLELTEFNLCDKLKHEARYSLIRAGMDLPLELLVIAADRNDIALAQSALQKLDSNTIETKLYRSTGNTPRAFKRYLERLSPSFRLELYSQLMLGRDITSSPSKSTQTPGIYLRSDWSSIADRFNPACNNTT</sequence>
<evidence type="ECO:0008006" key="3">
    <source>
        <dbReference type="Google" id="ProtNLM"/>
    </source>
</evidence>
<reference evidence="2" key="2">
    <citation type="submission" date="2013-12" db="EMBL/GenBank/DDBJ databases">
        <title>Evolution of pathogenesis and genome organization in the Tremellales.</title>
        <authorList>
            <person name="Cuomo C."/>
            <person name="Litvintseva A."/>
            <person name="Heitman J."/>
            <person name="Chen Y."/>
            <person name="Sun S."/>
            <person name="Springer D."/>
            <person name="Dromer F."/>
            <person name="Young S."/>
            <person name="Zeng Q."/>
            <person name="Chapman S."/>
            <person name="Gujja S."/>
            <person name="Saif S."/>
            <person name="Birren B."/>
        </authorList>
    </citation>
    <scope>NUCLEOTIDE SEQUENCE [LARGE SCALE GENOMIC DNA]</scope>
    <source>
        <strain evidence="2">BCC8398</strain>
    </source>
</reference>
<dbReference type="EMBL" id="KI669496">
    <property type="protein sequence ID" value="OCF36148.1"/>
    <property type="molecule type" value="Genomic_DNA"/>
</dbReference>
<proteinExistence type="predicted"/>
<organism evidence="1 2">
    <name type="scientific">Kwoniella heveanensis BCC8398</name>
    <dbReference type="NCBI Taxonomy" id="1296120"/>
    <lineage>
        <taxon>Eukaryota</taxon>
        <taxon>Fungi</taxon>
        <taxon>Dikarya</taxon>
        <taxon>Basidiomycota</taxon>
        <taxon>Agaricomycotina</taxon>
        <taxon>Tremellomycetes</taxon>
        <taxon>Tremellales</taxon>
        <taxon>Cryptococcaceae</taxon>
        <taxon>Kwoniella</taxon>
    </lineage>
</organism>
<gene>
    <name evidence="1" type="ORF">I316_02020</name>
</gene>